<accession>A0A1X7PD81</accession>
<organism evidence="3 4">
    <name type="scientific">Rathayibacter oskolensis</name>
    <dbReference type="NCBI Taxonomy" id="1891671"/>
    <lineage>
        <taxon>Bacteria</taxon>
        <taxon>Bacillati</taxon>
        <taxon>Actinomycetota</taxon>
        <taxon>Actinomycetes</taxon>
        <taxon>Micrococcales</taxon>
        <taxon>Microbacteriaceae</taxon>
        <taxon>Rathayibacter</taxon>
    </lineage>
</organism>
<feature type="region of interest" description="Disordered" evidence="1">
    <location>
        <begin position="168"/>
        <end position="190"/>
    </location>
</feature>
<evidence type="ECO:0000256" key="2">
    <source>
        <dbReference type="SAM" id="Phobius"/>
    </source>
</evidence>
<evidence type="ECO:0000313" key="4">
    <source>
        <dbReference type="Proteomes" id="UP000193711"/>
    </source>
</evidence>
<dbReference type="OrthoDB" id="5126195at2"/>
<feature type="transmembrane region" description="Helical" evidence="2">
    <location>
        <begin position="104"/>
        <end position="123"/>
    </location>
</feature>
<reference evidence="4" key="1">
    <citation type="submission" date="2017-04" db="EMBL/GenBank/DDBJ databases">
        <authorList>
            <person name="Varghese N."/>
            <person name="Submissions S."/>
        </authorList>
    </citation>
    <scope>NUCLEOTIDE SEQUENCE [LARGE SCALE GENOMIC DNA]</scope>
    <source>
        <strain evidence="4">VKM Ac-2121</strain>
    </source>
</reference>
<evidence type="ECO:0000313" key="3">
    <source>
        <dbReference type="EMBL" id="SMH48553.1"/>
    </source>
</evidence>
<feature type="transmembrane region" description="Helical" evidence="2">
    <location>
        <begin position="12"/>
        <end position="34"/>
    </location>
</feature>
<dbReference type="STRING" id="1891671.SAMN06295885_3063"/>
<keyword evidence="2" id="KW-0812">Transmembrane</keyword>
<dbReference type="RefSeq" id="WP_085477488.1">
    <property type="nucleotide sequence ID" value="NZ_FXBM01000003.1"/>
</dbReference>
<keyword evidence="4" id="KW-1185">Reference proteome</keyword>
<proteinExistence type="predicted"/>
<name>A0A1X7PD81_9MICO</name>
<gene>
    <name evidence="3" type="ORF">SAMN06295885_3063</name>
</gene>
<protein>
    <submittedName>
        <fullName evidence="3">Uncharacterized protein</fullName>
    </submittedName>
</protein>
<feature type="transmembrane region" description="Helical" evidence="2">
    <location>
        <begin position="143"/>
        <end position="163"/>
    </location>
</feature>
<dbReference type="EMBL" id="FXBM01000003">
    <property type="protein sequence ID" value="SMH48553.1"/>
    <property type="molecule type" value="Genomic_DNA"/>
</dbReference>
<dbReference type="Proteomes" id="UP000193711">
    <property type="component" value="Unassembled WGS sequence"/>
</dbReference>
<keyword evidence="2" id="KW-1133">Transmembrane helix</keyword>
<evidence type="ECO:0000256" key="1">
    <source>
        <dbReference type="SAM" id="MobiDB-lite"/>
    </source>
</evidence>
<sequence length="190" mass="19556">MPPEAQEAVLPVTALVFPLLVGLVLTAGGAAALLAREPVSAEGPHDPIRELLPWLRIGTGVALLLSVGTAFAIAAILAVVLCSDGLRSALESFSRAAAPAPTESIRVAGASALLTFAVIGALEGLLGFDGIASHLARFDLRDLSWAAALVSVLTITILLQAGASEPSATRTRRDRSVPEPADPLGARRTW</sequence>
<dbReference type="AlphaFoldDB" id="A0A1X7PD81"/>
<feature type="transmembrane region" description="Helical" evidence="2">
    <location>
        <begin position="54"/>
        <end position="83"/>
    </location>
</feature>
<keyword evidence="2" id="KW-0472">Membrane</keyword>